<dbReference type="STRING" id="34097.SAMN02745150_01387"/>
<feature type="transmembrane region" description="Helical" evidence="1">
    <location>
        <begin position="259"/>
        <end position="279"/>
    </location>
</feature>
<dbReference type="RefSeq" id="WP_092320022.1">
    <property type="nucleotide sequence ID" value="NZ_FOKY01000025.1"/>
</dbReference>
<protein>
    <submittedName>
        <fullName evidence="2">Uncharacterized protein</fullName>
    </submittedName>
</protein>
<dbReference type="Proteomes" id="UP000240042">
    <property type="component" value="Unassembled WGS sequence"/>
</dbReference>
<feature type="transmembrane region" description="Helical" evidence="1">
    <location>
        <begin position="366"/>
        <end position="389"/>
    </location>
</feature>
<feature type="transmembrane region" description="Helical" evidence="1">
    <location>
        <begin position="314"/>
        <end position="334"/>
    </location>
</feature>
<name>A0A1I1F3Y5_BREAD</name>
<keyword evidence="1" id="KW-0812">Transmembrane</keyword>
<evidence type="ECO:0000256" key="1">
    <source>
        <dbReference type="SAM" id="Phobius"/>
    </source>
</evidence>
<proteinExistence type="predicted"/>
<dbReference type="EMBL" id="FOKY01000025">
    <property type="protein sequence ID" value="SFB93981.1"/>
    <property type="molecule type" value="Genomic_DNA"/>
</dbReference>
<keyword evidence="1" id="KW-1133">Transmembrane helix</keyword>
<accession>A0A1I1F3Y5</accession>
<organism evidence="2 3">
    <name type="scientific">Brevinema andersonii</name>
    <dbReference type="NCBI Taxonomy" id="34097"/>
    <lineage>
        <taxon>Bacteria</taxon>
        <taxon>Pseudomonadati</taxon>
        <taxon>Spirochaetota</taxon>
        <taxon>Spirochaetia</taxon>
        <taxon>Brevinematales</taxon>
        <taxon>Brevinemataceae</taxon>
        <taxon>Brevinema</taxon>
    </lineage>
</organism>
<gene>
    <name evidence="2" type="ORF">SAMN02745150_01387</name>
</gene>
<evidence type="ECO:0000313" key="2">
    <source>
        <dbReference type="EMBL" id="SFB93981.1"/>
    </source>
</evidence>
<sequence>MKKRTLKKIINLQLKQRFFLWLSGSLMITMLLTAGTLMQSIQFQLKQHNFHYYTSHAQVYSALFRDYDTYNTSTWWTNQNRNISQLKTQEFIRGITRRSKLPALYKGEESYPLCLIITESNDSSVFSPFMMVRNTQKTIPKGLIYISEATAEKLHLRLNDTVKIYIPSLNITLTNLKVGNIYSSPDAFYQKFSAFVGQESLIEILSNTMQSYHIRYYASPFYQIQISNTLPQINDSRVKLGDNNILYQLFMFSTYKQHILNILLLGYTLFGLIVFTISYQHYSRMQAILNPYCFCWGIKTPNLSGYLFLEGFKIIVLCSLTAIIFHILIILAGIKIPLDIFYNTSGLYPQFNINIRESLLLFDVEFVFWTVLWGIIIFTLIFISNFYGFQFIQNILLSDSYLGYIIGGLIIIGFCGFLNGNDYLYSVYAQKGRDNQWKNYYFGDWQLYPKDQIPYASLKLPLKNVVFNFDALTNKNYHYMGILQTTGRAIVPIAINSEITTNARDINIFGIRGNYFAPFDDVIKNSENYQSTIGKHIADTFPDTQILSLEVQTDNGLINITEPINNIKDFGDDFLNNSIFINLDTLNQRMNFLKNTVSKIQFSLISSKELAVFSNKQLQLHYFSDQKKYWTVLENFLFKLIKIKFFISTFIIFYFIKNIFFFIISQNRKILLHYQLWGEKPPHTYRTFYLYLVAAYISGIFLAGIKNIYYTVIETNLPQYLILPGFTIMKQQFSIDIFTFLISCIATIFISLIVYGIFTLSLSRVLLNSVNNSYALNIKSRSF</sequence>
<keyword evidence="1" id="KW-0472">Membrane</keyword>
<feature type="transmembrane region" description="Helical" evidence="1">
    <location>
        <begin position="401"/>
        <end position="420"/>
    </location>
</feature>
<reference evidence="3" key="1">
    <citation type="submission" date="2016-10" db="EMBL/GenBank/DDBJ databases">
        <authorList>
            <person name="Varghese N."/>
            <person name="Submissions S."/>
        </authorList>
    </citation>
    <scope>NUCLEOTIDE SEQUENCE [LARGE SCALE GENOMIC DNA]</scope>
    <source>
        <strain evidence="3">ATCC 43811</strain>
    </source>
</reference>
<feature type="transmembrane region" description="Helical" evidence="1">
    <location>
        <begin position="688"/>
        <end position="713"/>
    </location>
</feature>
<feature type="transmembrane region" description="Helical" evidence="1">
    <location>
        <begin position="733"/>
        <end position="758"/>
    </location>
</feature>
<evidence type="ECO:0000313" key="3">
    <source>
        <dbReference type="Proteomes" id="UP000240042"/>
    </source>
</evidence>
<feature type="transmembrane region" description="Helical" evidence="1">
    <location>
        <begin position="645"/>
        <end position="667"/>
    </location>
</feature>
<keyword evidence="3" id="KW-1185">Reference proteome</keyword>
<dbReference type="AlphaFoldDB" id="A0A1I1F3Y5"/>
<feature type="transmembrane region" description="Helical" evidence="1">
    <location>
        <begin position="20"/>
        <end position="38"/>
    </location>
</feature>